<proteinExistence type="predicted"/>
<dbReference type="AlphaFoldDB" id="A0A8D2LHR8"/>
<evidence type="ECO:0000313" key="2">
    <source>
        <dbReference type="Proteomes" id="UP000694545"/>
    </source>
</evidence>
<protein>
    <submittedName>
        <fullName evidence="1">Uncharacterized protein</fullName>
    </submittedName>
</protein>
<organism evidence="1 2">
    <name type="scientific">Varanus komodoensis</name>
    <name type="common">Komodo dragon</name>
    <dbReference type="NCBI Taxonomy" id="61221"/>
    <lineage>
        <taxon>Eukaryota</taxon>
        <taxon>Metazoa</taxon>
        <taxon>Chordata</taxon>
        <taxon>Craniata</taxon>
        <taxon>Vertebrata</taxon>
        <taxon>Euteleostomi</taxon>
        <taxon>Lepidosauria</taxon>
        <taxon>Squamata</taxon>
        <taxon>Bifurcata</taxon>
        <taxon>Unidentata</taxon>
        <taxon>Episquamata</taxon>
        <taxon>Toxicofera</taxon>
        <taxon>Anguimorpha</taxon>
        <taxon>Paleoanguimorpha</taxon>
        <taxon>Varanoidea</taxon>
        <taxon>Varanidae</taxon>
        <taxon>Varanus</taxon>
    </lineage>
</organism>
<reference evidence="1" key="2">
    <citation type="submission" date="2025-09" db="UniProtKB">
        <authorList>
            <consortium name="Ensembl"/>
        </authorList>
    </citation>
    <scope>IDENTIFICATION</scope>
</reference>
<keyword evidence="2" id="KW-1185">Reference proteome</keyword>
<evidence type="ECO:0000313" key="1">
    <source>
        <dbReference type="Ensembl" id="ENSVKKP00000022283.1"/>
    </source>
</evidence>
<dbReference type="Ensembl" id="ENSVKKT00000022837.1">
    <property type="protein sequence ID" value="ENSVKKP00000022283.1"/>
    <property type="gene ID" value="ENSVKKG00000014866.1"/>
</dbReference>
<name>A0A8D2LHR8_VARKO</name>
<reference evidence="1" key="1">
    <citation type="submission" date="2025-08" db="UniProtKB">
        <authorList>
            <consortium name="Ensembl"/>
        </authorList>
    </citation>
    <scope>IDENTIFICATION</scope>
</reference>
<dbReference type="Proteomes" id="UP000694545">
    <property type="component" value="Unplaced"/>
</dbReference>
<accession>A0A8D2LHR8</accession>
<sequence>PGGSRAGASWRGSHSTSCKTRAVAFLRRFLLVTPAHSPLLAADFLGDLERPQPGRPPGWSPSLPACVWGSVPGEAAPVPAEAGSRGRFVR</sequence>